<proteinExistence type="predicted"/>
<name>A0A6C0CHS4_9ZZZZ</name>
<dbReference type="InterPro" id="IPR027417">
    <property type="entry name" value="P-loop_NTPase"/>
</dbReference>
<protein>
    <submittedName>
        <fullName evidence="1">Uncharacterized protein</fullName>
    </submittedName>
</protein>
<accession>A0A6C0CHS4</accession>
<organism evidence="1">
    <name type="scientific">viral metagenome</name>
    <dbReference type="NCBI Taxonomy" id="1070528"/>
    <lineage>
        <taxon>unclassified sequences</taxon>
        <taxon>metagenomes</taxon>
        <taxon>organismal metagenomes</taxon>
    </lineage>
</organism>
<dbReference type="AlphaFoldDB" id="A0A6C0CHS4"/>
<reference evidence="1" key="1">
    <citation type="journal article" date="2020" name="Nature">
        <title>Giant virus diversity and host interactions through global metagenomics.</title>
        <authorList>
            <person name="Schulz F."/>
            <person name="Roux S."/>
            <person name="Paez-Espino D."/>
            <person name="Jungbluth S."/>
            <person name="Walsh D.A."/>
            <person name="Denef V.J."/>
            <person name="McMahon K.D."/>
            <person name="Konstantinidis K.T."/>
            <person name="Eloe-Fadrosh E.A."/>
            <person name="Kyrpides N.C."/>
            <person name="Woyke T."/>
        </authorList>
    </citation>
    <scope>NUCLEOTIDE SEQUENCE</scope>
    <source>
        <strain evidence="1">GVMAG-M-3300020727-4</strain>
    </source>
</reference>
<dbReference type="EMBL" id="MN739405">
    <property type="protein sequence ID" value="QHT03115.1"/>
    <property type="molecule type" value="Genomic_DNA"/>
</dbReference>
<dbReference type="SUPFAM" id="SSF52540">
    <property type="entry name" value="P-loop containing nucleoside triphosphate hydrolases"/>
    <property type="match status" value="1"/>
</dbReference>
<evidence type="ECO:0000313" key="1">
    <source>
        <dbReference type="EMBL" id="QHT03115.1"/>
    </source>
</evidence>
<dbReference type="Gene3D" id="3.40.50.300">
    <property type="entry name" value="P-loop containing nucleotide triphosphate hydrolases"/>
    <property type="match status" value="1"/>
</dbReference>
<sequence>MSVWINFKNNFNNIISNFHEYDLILKSYSKYEYNLLFYSCIGFPIDLLIDEFLKVKFNNNINKKELIWNKNIIYYENQNFFEIDLNNPNISNDYSFLTEMLLFIIKNKSVSNKKHLIILKNIDKLNEYSYIFRIILEKYYNNVYFICSTNKICKIESPIKSRFSLIRLRLFTIDEIKIIFNNYIKEKLLIENRNIIFCIFLAQVNINEPLLITNDFCNFNYPPIQAFVNYKFDIYDIRQLSYKLSQYNLSIFNITMDLIKIYKKKSVEIIKAAAEIDYLLTISNKGREPIYIENFLCQVLL</sequence>